<dbReference type="SUPFAM" id="SSF56672">
    <property type="entry name" value="DNA/RNA polymerases"/>
    <property type="match status" value="1"/>
</dbReference>
<dbReference type="Proteomes" id="UP000198761">
    <property type="component" value="Unassembled WGS sequence"/>
</dbReference>
<name>A0A1H7Z5H9_9RHOB</name>
<dbReference type="InterPro" id="IPR043502">
    <property type="entry name" value="DNA/RNA_pol_sf"/>
</dbReference>
<evidence type="ECO:0000313" key="3">
    <source>
        <dbReference type="Proteomes" id="UP000198761"/>
    </source>
</evidence>
<organism evidence="2 3">
    <name type="scientific">Gemmobacter aquatilis</name>
    <dbReference type="NCBI Taxonomy" id="933059"/>
    <lineage>
        <taxon>Bacteria</taxon>
        <taxon>Pseudomonadati</taxon>
        <taxon>Pseudomonadota</taxon>
        <taxon>Alphaproteobacteria</taxon>
        <taxon>Rhodobacterales</taxon>
        <taxon>Paracoccaceae</taxon>
        <taxon>Gemmobacter</taxon>
    </lineage>
</organism>
<dbReference type="STRING" id="933059.SAMN04488103_101412"/>
<gene>
    <name evidence="2" type="ORF">SAMN04488103_101412</name>
</gene>
<dbReference type="AlphaFoldDB" id="A0A1H7Z5H9"/>
<evidence type="ECO:0000256" key="1">
    <source>
        <dbReference type="SAM" id="MobiDB-lite"/>
    </source>
</evidence>
<keyword evidence="2" id="KW-0695">RNA-directed DNA polymerase</keyword>
<feature type="region of interest" description="Disordered" evidence="1">
    <location>
        <begin position="1"/>
        <end position="23"/>
    </location>
</feature>
<sequence>MTGTARPTPERHPVQRGAKSAAAKQWKRDVGIAHAARTMLANGLREKQACGKRVQPYIRQYLAAAAARFCGALAALRGEADRQAAEALAATVNPWREGYRPIRWHKHAKKTGGYRPICALPPDLKALHYVIAGALKAAFVPNDHIYGVTGRGRDEAARRLKEAQKAGLTYLAKLDIVDCFQSINPDSLYQLPLPKEVIRRALDTRNMTFEEWEPQKGTTDNQRLSGIPMLSHSESGPRGLLQGSPASNLILAWLLNDMPMPEGALVLICTDNLAVAAKDPTTRQTVIESLVAYFQRDCPAGPLNLCPAVYAGPGTEPLDFLSYEFDPDHAGIGIAASALSKLEGRLVDLEDDETLDDLTFALATWQALRSFRSGFSAAADVEAHLERYAKLAGFRLDGRHNALLSDLHAHVFDPPTTTEGAVIARLLQGYRLPKHRNNNCMTGLKAAE</sequence>
<proteinExistence type="predicted"/>
<dbReference type="OrthoDB" id="7817244at2"/>
<dbReference type="GO" id="GO:0003964">
    <property type="term" value="F:RNA-directed DNA polymerase activity"/>
    <property type="evidence" value="ECO:0007669"/>
    <property type="project" value="UniProtKB-KW"/>
</dbReference>
<dbReference type="RefSeq" id="WP_091296045.1">
    <property type="nucleotide sequence ID" value="NZ_FOCE01000001.1"/>
</dbReference>
<accession>A0A1H7Z5H9</accession>
<evidence type="ECO:0000313" key="2">
    <source>
        <dbReference type="EMBL" id="SEM53700.1"/>
    </source>
</evidence>
<protein>
    <submittedName>
        <fullName evidence="2">Reverse transcriptase (RNA-dependent DNA polymerase)</fullName>
    </submittedName>
</protein>
<reference evidence="2 3" key="1">
    <citation type="submission" date="2016-10" db="EMBL/GenBank/DDBJ databases">
        <authorList>
            <person name="de Groot N.N."/>
        </authorList>
    </citation>
    <scope>NUCLEOTIDE SEQUENCE [LARGE SCALE GENOMIC DNA]</scope>
    <source>
        <strain evidence="2 3">DSM 3857</strain>
    </source>
</reference>
<keyword evidence="2" id="KW-0808">Transferase</keyword>
<keyword evidence="2" id="KW-0548">Nucleotidyltransferase</keyword>
<keyword evidence="3" id="KW-1185">Reference proteome</keyword>
<dbReference type="EMBL" id="FOCE01000001">
    <property type="protein sequence ID" value="SEM53700.1"/>
    <property type="molecule type" value="Genomic_DNA"/>
</dbReference>